<feature type="signal peptide" evidence="1">
    <location>
        <begin position="1"/>
        <end position="23"/>
    </location>
</feature>
<dbReference type="PROSITE" id="PS50231">
    <property type="entry name" value="RICIN_B_LECTIN"/>
    <property type="match status" value="1"/>
</dbReference>
<dbReference type="AlphaFoldDB" id="A0A7S1Z6Z1"/>
<dbReference type="Gene3D" id="2.90.10.10">
    <property type="entry name" value="Bulb-type lectin domain"/>
    <property type="match status" value="1"/>
</dbReference>
<feature type="chain" id="PRO_5030699502" description="Ricin B lectin domain-containing protein" evidence="1">
    <location>
        <begin position="24"/>
        <end position="464"/>
    </location>
</feature>
<evidence type="ECO:0000313" key="2">
    <source>
        <dbReference type="EMBL" id="CAD9329895.1"/>
    </source>
</evidence>
<keyword evidence="1" id="KW-0732">Signal</keyword>
<evidence type="ECO:0000256" key="1">
    <source>
        <dbReference type="SAM" id="SignalP"/>
    </source>
</evidence>
<gene>
    <name evidence="2" type="ORF">OSIN01602_LOCUS5374</name>
</gene>
<organism evidence="2">
    <name type="scientific">Trieres chinensis</name>
    <name type="common">Marine centric diatom</name>
    <name type="synonym">Odontella sinensis</name>
    <dbReference type="NCBI Taxonomy" id="1514140"/>
    <lineage>
        <taxon>Eukaryota</taxon>
        <taxon>Sar</taxon>
        <taxon>Stramenopiles</taxon>
        <taxon>Ochrophyta</taxon>
        <taxon>Bacillariophyta</taxon>
        <taxon>Mediophyceae</taxon>
        <taxon>Biddulphiophycidae</taxon>
        <taxon>Eupodiscales</taxon>
        <taxon>Parodontellaceae</taxon>
        <taxon>Trieres</taxon>
    </lineage>
</organism>
<protein>
    <recommendedName>
        <fullName evidence="3">Ricin B lectin domain-containing protein</fullName>
    </recommendedName>
</protein>
<evidence type="ECO:0008006" key="3">
    <source>
        <dbReference type="Google" id="ProtNLM"/>
    </source>
</evidence>
<name>A0A7S1Z6Z1_TRICV</name>
<dbReference type="InterPro" id="IPR036426">
    <property type="entry name" value="Bulb-type_lectin_dom_sf"/>
</dbReference>
<proteinExistence type="predicted"/>
<dbReference type="EMBL" id="HBGO01009688">
    <property type="protein sequence ID" value="CAD9329895.1"/>
    <property type="molecule type" value="Transcribed_RNA"/>
</dbReference>
<accession>A0A7S1Z6Z1</accession>
<reference evidence="2" key="1">
    <citation type="submission" date="2021-01" db="EMBL/GenBank/DDBJ databases">
        <authorList>
            <person name="Corre E."/>
            <person name="Pelletier E."/>
            <person name="Niang G."/>
            <person name="Scheremetjew M."/>
            <person name="Finn R."/>
            <person name="Kale V."/>
            <person name="Holt S."/>
            <person name="Cochrane G."/>
            <person name="Meng A."/>
            <person name="Brown T."/>
            <person name="Cohen L."/>
        </authorList>
    </citation>
    <scope>NUCLEOTIDE SEQUENCE</scope>
    <source>
        <strain evidence="2">Grunow 1884</strain>
    </source>
</reference>
<dbReference type="SUPFAM" id="SSF51110">
    <property type="entry name" value="alpha-D-mannose-specific plant lectins"/>
    <property type="match status" value="1"/>
</dbReference>
<sequence>MHLLSSRIFALLCLVVELRETMAQGFEVLLTAPATIRQGETLRAYGKKCRFSLTNKGEIVVERKVQNRYKISWHSGGDKTGEYELRFGKSGTVSVKRKESTKDRVIFESHRKDPDKETQGKFELGFDKDCHLMVAHNEMYDHNNVWWAPIKLGQFEMGQHLQKGELLVRKMETGCSDNSTESKDAFLYLQPDCNLIIARGTDLANHGATVWASNTYQTCEDQDCYLYAGKQNLAIYKGSFKNEDPESQTILKIIASISVGNSNVVRLSPEGPIIGSEKSSTTTSTTVPTETAARNAIPDEGTISSTNVEDIRSFKMIRTSDWDFPLCLKARTCEPSGEGGDLECAYCDPRDDHERFYFENIDKNNFLLRLKCNPNSCVGVSRLREGTRLKVLEQCNPSKPDEKYVWALSAGKMTLANGLFVSNRGIVIKEGDTAIVRSSQDKVDYAYIQKWHKVERDSFAESQN</sequence>